<accession>A0A5E6MJJ4</accession>
<proteinExistence type="predicted"/>
<protein>
    <submittedName>
        <fullName evidence="1">Uncharacterized protein</fullName>
    </submittedName>
</protein>
<comment type="caution">
    <text evidence="1">The sequence shown here is derived from an EMBL/GenBank/DDBJ whole genome shotgun (WGS) entry which is preliminary data.</text>
</comment>
<gene>
    <name evidence="1" type="ORF">MAMC_02216</name>
</gene>
<organism evidence="1 2">
    <name type="scientific">Methylacidimicrobium cyclopophantes</name>
    <dbReference type="NCBI Taxonomy" id="1041766"/>
    <lineage>
        <taxon>Bacteria</taxon>
        <taxon>Pseudomonadati</taxon>
        <taxon>Verrucomicrobiota</taxon>
        <taxon>Methylacidimicrobium</taxon>
    </lineage>
</organism>
<name>A0A5E6MJJ4_9BACT</name>
<reference evidence="1" key="1">
    <citation type="submission" date="2019-09" db="EMBL/GenBank/DDBJ databases">
        <authorList>
            <person name="Cremers G."/>
        </authorList>
    </citation>
    <scope>NUCLEOTIDE SEQUENCE [LARGE SCALE GENOMIC DNA]</scope>
    <source>
        <strain evidence="1">3B</strain>
    </source>
</reference>
<dbReference type="EMBL" id="CABFUZ020000259">
    <property type="protein sequence ID" value="VVM08501.1"/>
    <property type="molecule type" value="Genomic_DNA"/>
</dbReference>
<keyword evidence="2" id="KW-1185">Reference proteome</keyword>
<evidence type="ECO:0000313" key="2">
    <source>
        <dbReference type="Proteomes" id="UP000381693"/>
    </source>
</evidence>
<sequence>MYPGIRVTVLLGEHAARAWRTRSARRVDAEVWDRALADLVENRVPVLEEEPSGIAWQGVIRFAE</sequence>
<dbReference type="Proteomes" id="UP000381693">
    <property type="component" value="Unassembled WGS sequence"/>
</dbReference>
<evidence type="ECO:0000313" key="1">
    <source>
        <dbReference type="EMBL" id="VVM08501.1"/>
    </source>
</evidence>
<dbReference type="AlphaFoldDB" id="A0A5E6MJJ4"/>